<dbReference type="InterPro" id="IPR050832">
    <property type="entry name" value="Bact_Acetyltransf"/>
</dbReference>
<evidence type="ECO:0000313" key="5">
    <source>
        <dbReference type="Proteomes" id="UP000706926"/>
    </source>
</evidence>
<protein>
    <submittedName>
        <fullName evidence="4">Ribosomal protein S18 acetylase RimI-like enzyme</fullName>
    </submittedName>
</protein>
<dbReference type="GeneID" id="95402225"/>
<keyword evidence="2" id="KW-0012">Acyltransferase</keyword>
<comment type="caution">
    <text evidence="4">The sequence shown here is derived from an EMBL/GenBank/DDBJ whole genome shotgun (WGS) entry which is preliminary data.</text>
</comment>
<proteinExistence type="predicted"/>
<dbReference type="Pfam" id="PF00583">
    <property type="entry name" value="Acetyltransf_1"/>
    <property type="match status" value="1"/>
</dbReference>
<dbReference type="SUPFAM" id="SSF55729">
    <property type="entry name" value="Acyl-CoA N-acyltransferases (Nat)"/>
    <property type="match status" value="1"/>
</dbReference>
<evidence type="ECO:0000259" key="3">
    <source>
        <dbReference type="PROSITE" id="PS51186"/>
    </source>
</evidence>
<keyword evidence="1" id="KW-0808">Transferase</keyword>
<dbReference type="InterPro" id="IPR000182">
    <property type="entry name" value="GNAT_dom"/>
</dbReference>
<name>A0ABS4F4B8_9BACL</name>
<sequence length="164" mass="18502">MKASQEIVTIRLSEMKDAAQLMELDHLVWNRNTAPEPLHWTSREQFLLHCPPGSQLVAACEDILCGYVGFRSPSGLASHRHVMELNIAVHPSYQRQGIGLQLIEAAKELASGEGIAKLRLRVLSSNLAALSLYRACGFREEGRLVREFYVDGRYVDDIWMCCFL</sequence>
<evidence type="ECO:0000256" key="2">
    <source>
        <dbReference type="ARBA" id="ARBA00023315"/>
    </source>
</evidence>
<accession>A0ABS4F4B8</accession>
<evidence type="ECO:0000256" key="1">
    <source>
        <dbReference type="ARBA" id="ARBA00022679"/>
    </source>
</evidence>
<dbReference type="RefSeq" id="WP_210094013.1">
    <property type="nucleotide sequence ID" value="NZ_CP139098.1"/>
</dbReference>
<feature type="domain" description="N-acetyltransferase" evidence="3">
    <location>
        <begin position="8"/>
        <end position="164"/>
    </location>
</feature>
<reference evidence="4 5" key="1">
    <citation type="submission" date="2021-03" db="EMBL/GenBank/DDBJ databases">
        <title>Genomic Encyclopedia of Type Strains, Phase IV (KMG-IV): sequencing the most valuable type-strain genomes for metagenomic binning, comparative biology and taxonomic classification.</title>
        <authorList>
            <person name="Goeker M."/>
        </authorList>
    </citation>
    <scope>NUCLEOTIDE SEQUENCE [LARGE SCALE GENOMIC DNA]</scope>
    <source>
        <strain evidence="4 5">DSM 15596</strain>
    </source>
</reference>
<dbReference type="PANTHER" id="PTHR43877">
    <property type="entry name" value="AMINOALKYLPHOSPHONATE N-ACETYLTRANSFERASE-RELATED-RELATED"/>
    <property type="match status" value="1"/>
</dbReference>
<organism evidence="4 5">
    <name type="scientific">Paenibacillus lactis</name>
    <dbReference type="NCBI Taxonomy" id="228574"/>
    <lineage>
        <taxon>Bacteria</taxon>
        <taxon>Bacillati</taxon>
        <taxon>Bacillota</taxon>
        <taxon>Bacilli</taxon>
        <taxon>Bacillales</taxon>
        <taxon>Paenibacillaceae</taxon>
        <taxon>Paenibacillus</taxon>
    </lineage>
</organism>
<keyword evidence="5" id="KW-1185">Reference proteome</keyword>
<evidence type="ECO:0000313" key="4">
    <source>
        <dbReference type="EMBL" id="MBP1891097.1"/>
    </source>
</evidence>
<dbReference type="InterPro" id="IPR016181">
    <property type="entry name" value="Acyl_CoA_acyltransferase"/>
</dbReference>
<dbReference type="EMBL" id="JAGGKI010000001">
    <property type="protein sequence ID" value="MBP1891097.1"/>
    <property type="molecule type" value="Genomic_DNA"/>
</dbReference>
<gene>
    <name evidence="4" type="ORF">J2Z18_000166</name>
</gene>
<dbReference type="CDD" id="cd04301">
    <property type="entry name" value="NAT_SF"/>
    <property type="match status" value="1"/>
</dbReference>
<dbReference type="Gene3D" id="3.40.630.30">
    <property type="match status" value="1"/>
</dbReference>
<dbReference type="Proteomes" id="UP000706926">
    <property type="component" value="Unassembled WGS sequence"/>
</dbReference>
<dbReference type="PROSITE" id="PS51186">
    <property type="entry name" value="GNAT"/>
    <property type="match status" value="1"/>
</dbReference>